<evidence type="ECO:0000256" key="6">
    <source>
        <dbReference type="ARBA" id="ARBA00022771"/>
    </source>
</evidence>
<keyword evidence="9" id="KW-0508">mRNA splicing</keyword>
<organism evidence="17 18">
    <name type="scientific">Dinothrombium tinctorium</name>
    <dbReference type="NCBI Taxonomy" id="1965070"/>
    <lineage>
        <taxon>Eukaryota</taxon>
        <taxon>Metazoa</taxon>
        <taxon>Ecdysozoa</taxon>
        <taxon>Arthropoda</taxon>
        <taxon>Chelicerata</taxon>
        <taxon>Arachnida</taxon>
        <taxon>Acari</taxon>
        <taxon>Acariformes</taxon>
        <taxon>Trombidiformes</taxon>
        <taxon>Prostigmata</taxon>
        <taxon>Anystina</taxon>
        <taxon>Parasitengona</taxon>
        <taxon>Trombidioidea</taxon>
        <taxon>Trombidiidae</taxon>
        <taxon>Dinothrombium</taxon>
    </lineage>
</organism>
<evidence type="ECO:0000256" key="2">
    <source>
        <dbReference type="ARBA" id="ARBA00015428"/>
    </source>
</evidence>
<evidence type="ECO:0000313" key="17">
    <source>
        <dbReference type="EMBL" id="RWS17357.1"/>
    </source>
</evidence>
<evidence type="ECO:0000256" key="1">
    <source>
        <dbReference type="ARBA" id="ARBA00004123"/>
    </source>
</evidence>
<evidence type="ECO:0000256" key="14">
    <source>
        <dbReference type="SAM" id="MobiDB-lite"/>
    </source>
</evidence>
<dbReference type="EMBL" id="NCKU01000089">
    <property type="protein sequence ID" value="RWS17357.1"/>
    <property type="molecule type" value="Genomic_DNA"/>
</dbReference>
<comment type="subcellular location">
    <subcellularLocation>
        <location evidence="1">Nucleus</location>
    </subcellularLocation>
</comment>
<dbReference type="SMART" id="SM00360">
    <property type="entry name" value="RRM"/>
    <property type="match status" value="1"/>
</dbReference>
<keyword evidence="18" id="KW-1185">Reference proteome</keyword>
<evidence type="ECO:0000256" key="3">
    <source>
        <dbReference type="ARBA" id="ARBA00022664"/>
    </source>
</evidence>
<dbReference type="GO" id="GO:0000398">
    <property type="term" value="P:mRNA splicing, via spliceosome"/>
    <property type="evidence" value="ECO:0007669"/>
    <property type="project" value="InterPro"/>
</dbReference>
<dbReference type="SUPFAM" id="SSF54928">
    <property type="entry name" value="RNA-binding domain, RBD"/>
    <property type="match status" value="1"/>
</dbReference>
<evidence type="ECO:0000256" key="9">
    <source>
        <dbReference type="ARBA" id="ARBA00023187"/>
    </source>
</evidence>
<keyword evidence="6 12" id="KW-0863">Zinc-finger</keyword>
<keyword evidence="4" id="KW-0479">Metal-binding</keyword>
<dbReference type="AlphaFoldDB" id="A0A443RQ27"/>
<dbReference type="CDD" id="cd12393">
    <property type="entry name" value="RRM_ZCRB1"/>
    <property type="match status" value="1"/>
</dbReference>
<evidence type="ECO:0000256" key="7">
    <source>
        <dbReference type="ARBA" id="ARBA00022833"/>
    </source>
</evidence>
<dbReference type="PANTHER" id="PTHR46259:SF1">
    <property type="entry name" value="ZINC FINGER CCHC-TYPE AND RNA-BINDING MOTIF-CONTAINING PROTEIN 1"/>
    <property type="match status" value="1"/>
</dbReference>
<dbReference type="STRING" id="1965070.A0A443RQ27"/>
<dbReference type="InterPro" id="IPR036875">
    <property type="entry name" value="Znf_CCHC_sf"/>
</dbReference>
<proteinExistence type="predicted"/>
<feature type="domain" description="CCHC-type" evidence="16">
    <location>
        <begin position="111"/>
        <end position="127"/>
    </location>
</feature>
<evidence type="ECO:0000259" key="16">
    <source>
        <dbReference type="PROSITE" id="PS50158"/>
    </source>
</evidence>
<dbReference type="InterPro" id="IPR012677">
    <property type="entry name" value="Nucleotide-bd_a/b_plait_sf"/>
</dbReference>
<name>A0A443RQ27_9ACAR</name>
<dbReference type="Proteomes" id="UP000285301">
    <property type="component" value="Unassembled WGS sequence"/>
</dbReference>
<dbReference type="InterPro" id="IPR034219">
    <property type="entry name" value="ZCRB1_RRM"/>
</dbReference>
<evidence type="ECO:0000256" key="11">
    <source>
        <dbReference type="ARBA" id="ARBA00032031"/>
    </source>
</evidence>
<keyword evidence="10" id="KW-0539">Nucleus</keyword>
<dbReference type="InterPro" id="IPR001878">
    <property type="entry name" value="Znf_CCHC"/>
</dbReference>
<dbReference type="Gene3D" id="4.10.60.10">
    <property type="entry name" value="Zinc finger, CCHC-type"/>
    <property type="match status" value="1"/>
</dbReference>
<evidence type="ECO:0000259" key="15">
    <source>
        <dbReference type="PROSITE" id="PS50102"/>
    </source>
</evidence>
<dbReference type="PROSITE" id="PS50158">
    <property type="entry name" value="ZF_CCHC"/>
    <property type="match status" value="1"/>
</dbReference>
<dbReference type="SMART" id="SM00343">
    <property type="entry name" value="ZnF_C2HC"/>
    <property type="match status" value="1"/>
</dbReference>
<protein>
    <recommendedName>
        <fullName evidence="2">Zinc finger CCHC-type and RNA-binding motif-containing protein 1</fullName>
    </recommendedName>
    <alternativeName>
        <fullName evidence="11">U11/U12 small nuclear ribonucleoprotein 31 kDa protein</fullName>
    </alternativeName>
</protein>
<dbReference type="OrthoDB" id="267048at2759"/>
<dbReference type="Gene3D" id="3.30.70.330">
    <property type="match status" value="1"/>
</dbReference>
<keyword evidence="3" id="KW-0507">mRNA processing</keyword>
<reference evidence="17 18" key="1">
    <citation type="journal article" date="2018" name="Gigascience">
        <title>Genomes of trombidid mites reveal novel predicted allergens and laterally-transferred genes associated with secondary metabolism.</title>
        <authorList>
            <person name="Dong X."/>
            <person name="Chaisiri K."/>
            <person name="Xia D."/>
            <person name="Armstrong S.D."/>
            <person name="Fang Y."/>
            <person name="Donnelly M.J."/>
            <person name="Kadowaki T."/>
            <person name="McGarry J.W."/>
            <person name="Darby A.C."/>
            <person name="Makepeace B.L."/>
        </authorList>
    </citation>
    <scope>NUCLEOTIDE SEQUENCE [LARGE SCALE GENOMIC DNA]</scope>
    <source>
        <strain evidence="17">UoL-WK</strain>
    </source>
</reference>
<dbReference type="InterPro" id="IPR035979">
    <property type="entry name" value="RBD_domain_sf"/>
</dbReference>
<evidence type="ECO:0000256" key="8">
    <source>
        <dbReference type="ARBA" id="ARBA00022884"/>
    </source>
</evidence>
<evidence type="ECO:0000256" key="4">
    <source>
        <dbReference type="ARBA" id="ARBA00022723"/>
    </source>
</evidence>
<sequence>MEEKANVGLSRVSKSTVYLSNIPYRFTNNDLHQILNQYGKIARITVLKDRATRESKGVAFVLFTNERSAKACVDAMNESLLDGRTVQCSIARENGRTKQFLKRREYSDTSRCYECGQSGHLSYTCPKNSLGHRVRIKRRKKRETFSSEIHDNTSNDRSEVNEWHSNATKNVIDFETLSYAIECEQQKVERESCENSSPHCQAVGKCKKTAIKYKQSSYFSDEEEEVTEAIE</sequence>
<dbReference type="GO" id="GO:0005689">
    <property type="term" value="C:U12-type spliceosomal complex"/>
    <property type="evidence" value="ECO:0007669"/>
    <property type="project" value="InterPro"/>
</dbReference>
<keyword evidence="5" id="KW-0747">Spliceosome</keyword>
<keyword evidence="8 13" id="KW-0694">RNA-binding</keyword>
<feature type="compositionally biased region" description="Basic and acidic residues" evidence="14">
    <location>
        <begin position="143"/>
        <end position="162"/>
    </location>
</feature>
<dbReference type="GO" id="GO:0008270">
    <property type="term" value="F:zinc ion binding"/>
    <property type="evidence" value="ECO:0007669"/>
    <property type="project" value="UniProtKB-KW"/>
</dbReference>
<feature type="domain" description="RRM" evidence="15">
    <location>
        <begin position="15"/>
        <end position="93"/>
    </location>
</feature>
<feature type="region of interest" description="Disordered" evidence="14">
    <location>
        <begin position="142"/>
        <end position="162"/>
    </location>
</feature>
<dbReference type="InterPro" id="IPR044598">
    <property type="entry name" value="ZCRB1"/>
</dbReference>
<dbReference type="InterPro" id="IPR000504">
    <property type="entry name" value="RRM_dom"/>
</dbReference>
<evidence type="ECO:0000256" key="13">
    <source>
        <dbReference type="PROSITE-ProRule" id="PRU00176"/>
    </source>
</evidence>
<dbReference type="Pfam" id="PF00098">
    <property type="entry name" value="zf-CCHC"/>
    <property type="match status" value="1"/>
</dbReference>
<comment type="caution">
    <text evidence="17">The sequence shown here is derived from an EMBL/GenBank/DDBJ whole genome shotgun (WGS) entry which is preliminary data.</text>
</comment>
<dbReference type="PANTHER" id="PTHR46259">
    <property type="entry name" value="ZINC FINGER CCHC-TYPE AND RNA-BINDING MOTIF-CONTAINING PROTEIN 1"/>
    <property type="match status" value="1"/>
</dbReference>
<evidence type="ECO:0000256" key="10">
    <source>
        <dbReference type="ARBA" id="ARBA00023242"/>
    </source>
</evidence>
<dbReference type="SUPFAM" id="SSF57756">
    <property type="entry name" value="Retrovirus zinc finger-like domains"/>
    <property type="match status" value="1"/>
</dbReference>
<dbReference type="PROSITE" id="PS50102">
    <property type="entry name" value="RRM"/>
    <property type="match status" value="1"/>
</dbReference>
<evidence type="ECO:0000256" key="12">
    <source>
        <dbReference type="PROSITE-ProRule" id="PRU00047"/>
    </source>
</evidence>
<gene>
    <name evidence="17" type="ORF">B4U79_11698</name>
</gene>
<dbReference type="Pfam" id="PF00076">
    <property type="entry name" value="RRM_1"/>
    <property type="match status" value="1"/>
</dbReference>
<evidence type="ECO:0000256" key="5">
    <source>
        <dbReference type="ARBA" id="ARBA00022728"/>
    </source>
</evidence>
<keyword evidence="7" id="KW-0862">Zinc</keyword>
<accession>A0A443RQ27</accession>
<evidence type="ECO:0000313" key="18">
    <source>
        <dbReference type="Proteomes" id="UP000285301"/>
    </source>
</evidence>
<dbReference type="GO" id="GO:0003723">
    <property type="term" value="F:RNA binding"/>
    <property type="evidence" value="ECO:0007669"/>
    <property type="project" value="UniProtKB-UniRule"/>
</dbReference>